<dbReference type="PANTHER" id="PTHR34473:SF3">
    <property type="entry name" value="TRANSMEMBRANE PROTEIN-RELATED"/>
    <property type="match status" value="1"/>
</dbReference>
<keyword evidence="1" id="KW-1133">Transmembrane helix</keyword>
<gene>
    <name evidence="3" type="ORF">E2F46_03100</name>
</gene>
<dbReference type="Proteomes" id="UP000294796">
    <property type="component" value="Unassembled WGS sequence"/>
</dbReference>
<organism evidence="3 4">
    <name type="scientific">Luteimonas aestuarii</name>
    <dbReference type="NCBI Taxonomy" id="453837"/>
    <lineage>
        <taxon>Bacteria</taxon>
        <taxon>Pseudomonadati</taxon>
        <taxon>Pseudomonadota</taxon>
        <taxon>Gammaproteobacteria</taxon>
        <taxon>Lysobacterales</taxon>
        <taxon>Lysobacteraceae</taxon>
        <taxon>Luteimonas</taxon>
    </lineage>
</organism>
<keyword evidence="1" id="KW-0472">Membrane</keyword>
<proteinExistence type="predicted"/>
<evidence type="ECO:0000256" key="1">
    <source>
        <dbReference type="SAM" id="Phobius"/>
    </source>
</evidence>
<evidence type="ECO:0000259" key="2">
    <source>
        <dbReference type="Pfam" id="PF03703"/>
    </source>
</evidence>
<evidence type="ECO:0000313" key="4">
    <source>
        <dbReference type="Proteomes" id="UP000294796"/>
    </source>
</evidence>
<accession>A0A4R5U1Y7</accession>
<dbReference type="AlphaFoldDB" id="A0A4R5U1Y7"/>
<dbReference type="Pfam" id="PF03703">
    <property type="entry name" value="bPH_2"/>
    <property type="match status" value="1"/>
</dbReference>
<keyword evidence="1" id="KW-0812">Transmembrane</keyword>
<dbReference type="EMBL" id="SMTF01000002">
    <property type="protein sequence ID" value="TDK27542.1"/>
    <property type="molecule type" value="Genomic_DNA"/>
</dbReference>
<evidence type="ECO:0000313" key="3">
    <source>
        <dbReference type="EMBL" id="TDK27542.1"/>
    </source>
</evidence>
<feature type="transmembrane region" description="Helical" evidence="1">
    <location>
        <begin position="32"/>
        <end position="50"/>
    </location>
</feature>
<name>A0A4R5U1Y7_9GAMM</name>
<dbReference type="PANTHER" id="PTHR34473">
    <property type="entry name" value="UPF0699 TRANSMEMBRANE PROTEIN YDBS"/>
    <property type="match status" value="1"/>
</dbReference>
<comment type="caution">
    <text evidence="3">The sequence shown here is derived from an EMBL/GenBank/DDBJ whole genome shotgun (WGS) entry which is preliminary data.</text>
</comment>
<dbReference type="InterPro" id="IPR005182">
    <property type="entry name" value="YdbS-like_PH"/>
</dbReference>
<dbReference type="OrthoDB" id="1750577at2"/>
<reference evidence="3 4" key="1">
    <citation type="submission" date="2019-03" db="EMBL/GenBank/DDBJ databases">
        <title>Luteimonas zhaokaii sp.nov., isolated from the rectal contents of Plateau pika in Yushu, Qinghai Province, China.</title>
        <authorList>
            <person name="Zhang G."/>
        </authorList>
    </citation>
    <scope>NUCLEOTIDE SEQUENCE [LARGE SCALE GENOMIC DNA]</scope>
    <source>
        <strain evidence="3 4">B9</strain>
    </source>
</reference>
<sequence length="143" mass="15595">MFTLSALVSSLVFLVGALVAIGLLLPDGAPKIGAAVATLIAIPGLFVWLARKRYRYTLWRLDADGFALRRGRFWSVETRVPGTRVQHLDLVRGPLQRRFDLSTLVIHTAGTRHNAVSVAGMDTAEAERLRNVLAEGTADDDDA</sequence>
<feature type="domain" description="YdbS-like PH" evidence="2">
    <location>
        <begin position="54"/>
        <end position="131"/>
    </location>
</feature>
<keyword evidence="4" id="KW-1185">Reference proteome</keyword>
<protein>
    <recommendedName>
        <fullName evidence="2">YdbS-like PH domain-containing protein</fullName>
    </recommendedName>
</protein>